<dbReference type="EMBL" id="OX459122">
    <property type="protein sequence ID" value="CAI9105763.1"/>
    <property type="molecule type" value="Genomic_DNA"/>
</dbReference>
<evidence type="ECO:0000256" key="22">
    <source>
        <dbReference type="SAM" id="SignalP"/>
    </source>
</evidence>
<comment type="catalytic activity">
    <reaction evidence="17">
        <text>L-threonyl-[protein] + ATP = O-phospho-L-threonyl-[protein] + ADP + H(+)</text>
        <dbReference type="Rhea" id="RHEA:46608"/>
        <dbReference type="Rhea" id="RHEA-COMP:11060"/>
        <dbReference type="Rhea" id="RHEA-COMP:11605"/>
        <dbReference type="ChEBI" id="CHEBI:15378"/>
        <dbReference type="ChEBI" id="CHEBI:30013"/>
        <dbReference type="ChEBI" id="CHEBI:30616"/>
        <dbReference type="ChEBI" id="CHEBI:61977"/>
        <dbReference type="ChEBI" id="CHEBI:456216"/>
        <dbReference type="EC" id="2.7.11.1"/>
    </reaction>
</comment>
<comment type="similarity">
    <text evidence="2">Belongs to the protein kinase superfamily. Ser/Thr protein kinase family.</text>
</comment>
<reference evidence="24" key="1">
    <citation type="submission" date="2023-03" db="EMBL/GenBank/DDBJ databases">
        <authorList>
            <person name="Julca I."/>
        </authorList>
    </citation>
    <scope>NUCLEOTIDE SEQUENCE</scope>
</reference>
<evidence type="ECO:0000313" key="25">
    <source>
        <dbReference type="Proteomes" id="UP001161247"/>
    </source>
</evidence>
<evidence type="ECO:0000256" key="4">
    <source>
        <dbReference type="ARBA" id="ARBA00022527"/>
    </source>
</evidence>
<dbReference type="SUPFAM" id="SSF56112">
    <property type="entry name" value="Protein kinase-like (PK-like)"/>
    <property type="match status" value="1"/>
</dbReference>
<keyword evidence="4" id="KW-0723">Serine/threonine-protein kinase</keyword>
<dbReference type="Gene3D" id="3.80.10.10">
    <property type="entry name" value="Ribonuclease Inhibitor"/>
    <property type="match status" value="2"/>
</dbReference>
<dbReference type="InterPro" id="IPR011009">
    <property type="entry name" value="Kinase-like_dom_sf"/>
</dbReference>
<keyword evidence="8 22" id="KW-0732">Signal</keyword>
<dbReference type="FunFam" id="3.80.10.10:FF:000387">
    <property type="entry name" value="Probable LRR receptor-like serine/threonine-protein kinase At1g06840"/>
    <property type="match status" value="1"/>
</dbReference>
<evidence type="ECO:0000256" key="9">
    <source>
        <dbReference type="ARBA" id="ARBA00022737"/>
    </source>
</evidence>
<evidence type="ECO:0000256" key="8">
    <source>
        <dbReference type="ARBA" id="ARBA00022729"/>
    </source>
</evidence>
<dbReference type="PROSITE" id="PS50011">
    <property type="entry name" value="PROTEIN_KINASE_DOM"/>
    <property type="match status" value="1"/>
</dbReference>
<dbReference type="GO" id="GO:0004674">
    <property type="term" value="F:protein serine/threonine kinase activity"/>
    <property type="evidence" value="ECO:0007669"/>
    <property type="project" value="UniProtKB-KW"/>
</dbReference>
<dbReference type="GO" id="GO:0016020">
    <property type="term" value="C:membrane"/>
    <property type="evidence" value="ECO:0007669"/>
    <property type="project" value="UniProtKB-SubCell"/>
</dbReference>
<dbReference type="FunFam" id="1.10.510.10:FF:000453">
    <property type="entry name" value="LRR receptor-like serine/threonine-protein kinase HSL2"/>
    <property type="match status" value="1"/>
</dbReference>
<keyword evidence="5" id="KW-0433">Leucine-rich repeat</keyword>
<dbReference type="GO" id="GO:0005524">
    <property type="term" value="F:ATP binding"/>
    <property type="evidence" value="ECO:0007669"/>
    <property type="project" value="UniProtKB-UniRule"/>
</dbReference>
<evidence type="ECO:0000256" key="18">
    <source>
        <dbReference type="ARBA" id="ARBA00048679"/>
    </source>
</evidence>
<evidence type="ECO:0000256" key="16">
    <source>
        <dbReference type="ARBA" id="ARBA00023180"/>
    </source>
</evidence>
<evidence type="ECO:0000256" key="11">
    <source>
        <dbReference type="ARBA" id="ARBA00022777"/>
    </source>
</evidence>
<evidence type="ECO:0000256" key="12">
    <source>
        <dbReference type="ARBA" id="ARBA00022840"/>
    </source>
</evidence>
<dbReference type="AlphaFoldDB" id="A0AAV1DFR4"/>
<evidence type="ECO:0000256" key="14">
    <source>
        <dbReference type="ARBA" id="ARBA00023136"/>
    </source>
</evidence>
<keyword evidence="13 21" id="KW-1133">Transmembrane helix</keyword>
<evidence type="ECO:0000256" key="20">
    <source>
        <dbReference type="SAM" id="MobiDB-lite"/>
    </source>
</evidence>
<proteinExistence type="inferred from homology"/>
<dbReference type="FunFam" id="3.30.200.20:FF:000328">
    <property type="entry name" value="Leucine-rich repeat protein kinase family protein"/>
    <property type="match status" value="1"/>
</dbReference>
<accession>A0AAV1DFR4</accession>
<keyword evidence="12 19" id="KW-0067">ATP-binding</keyword>
<dbReference type="SUPFAM" id="SSF52058">
    <property type="entry name" value="L domain-like"/>
    <property type="match status" value="1"/>
</dbReference>
<keyword evidence="16" id="KW-0325">Glycoprotein</keyword>
<organism evidence="24 25">
    <name type="scientific">Oldenlandia corymbosa var. corymbosa</name>
    <dbReference type="NCBI Taxonomy" id="529605"/>
    <lineage>
        <taxon>Eukaryota</taxon>
        <taxon>Viridiplantae</taxon>
        <taxon>Streptophyta</taxon>
        <taxon>Embryophyta</taxon>
        <taxon>Tracheophyta</taxon>
        <taxon>Spermatophyta</taxon>
        <taxon>Magnoliopsida</taxon>
        <taxon>eudicotyledons</taxon>
        <taxon>Gunneridae</taxon>
        <taxon>Pentapetalae</taxon>
        <taxon>asterids</taxon>
        <taxon>lamiids</taxon>
        <taxon>Gentianales</taxon>
        <taxon>Rubiaceae</taxon>
        <taxon>Rubioideae</taxon>
        <taxon>Spermacoceae</taxon>
        <taxon>Hedyotis-Oldenlandia complex</taxon>
        <taxon>Oldenlandia</taxon>
    </lineage>
</organism>
<evidence type="ECO:0000256" key="13">
    <source>
        <dbReference type="ARBA" id="ARBA00022989"/>
    </source>
</evidence>
<protein>
    <recommendedName>
        <fullName evidence="3">non-specific serine/threonine protein kinase</fullName>
        <ecNumber evidence="3">2.7.11.1</ecNumber>
    </recommendedName>
</protein>
<evidence type="ECO:0000256" key="1">
    <source>
        <dbReference type="ARBA" id="ARBA00004479"/>
    </source>
</evidence>
<dbReference type="Pfam" id="PF00069">
    <property type="entry name" value="Pkinase"/>
    <property type="match status" value="1"/>
</dbReference>
<keyword evidence="11" id="KW-0418">Kinase</keyword>
<dbReference type="CDD" id="cd14066">
    <property type="entry name" value="STKc_IRAK"/>
    <property type="match status" value="1"/>
</dbReference>
<name>A0AAV1DFR4_OLDCO</name>
<evidence type="ECO:0000256" key="5">
    <source>
        <dbReference type="ARBA" id="ARBA00022614"/>
    </source>
</evidence>
<gene>
    <name evidence="24" type="ORF">OLC1_LOCUS14390</name>
</gene>
<dbReference type="InterPro" id="IPR001611">
    <property type="entry name" value="Leu-rich_rpt"/>
</dbReference>
<evidence type="ECO:0000256" key="2">
    <source>
        <dbReference type="ARBA" id="ARBA00008684"/>
    </source>
</evidence>
<keyword evidence="25" id="KW-1185">Reference proteome</keyword>
<evidence type="ECO:0000256" key="3">
    <source>
        <dbReference type="ARBA" id="ARBA00012513"/>
    </source>
</evidence>
<evidence type="ECO:0000256" key="17">
    <source>
        <dbReference type="ARBA" id="ARBA00047899"/>
    </source>
</evidence>
<evidence type="ECO:0000256" key="7">
    <source>
        <dbReference type="ARBA" id="ARBA00022692"/>
    </source>
</evidence>
<comment type="subcellular location">
    <subcellularLocation>
        <location evidence="1">Membrane</location>
        <topology evidence="1">Single-pass type I membrane protein</topology>
    </subcellularLocation>
</comment>
<sequence length="951" mass="105415">MFAGWKRKPCLYVLCFLCCCLVLLPVPAFEPHQTHPSEVSALEGVANSLIDDHKNLKGWKNGGDPCLMNWTGVICFGELGSDGYFHVMELLLMNLNLSGTLAPELGLLSQLHILNFMWNELTGSIPKEIGNIKSLQILVLNGNRLSGSLPDELGYLPNLNRFQICENQISGPIPKSFSNLNSIRHIHFNNNSLSGQLPPELSKLSTVHHLLFDNNNFSGNLPSEFSNLTTLKILQLDNNNFNGAEIPASYGNLSSLVKLSLRNCSLKGPFPDLRMRKLQYIDLSLNQLSGTISNILSNNITTIVLSHNKFSGSIPASFSSLPILQKLSLDNNFLTGSVNVDLWQDKSFSSSATFSINLANNSLSNVIGYLDPPTNVTIRLQGNPVCRNANIRNIKLFCDPESKAKVNHIWRDSKTNSSTRVCPLQACPTGNYFEYAPASPSPCFCASPLRIGYRLMSPSLSDFPPYETTFESYLATSLNLTVFQVFIDSFLWEGHRLRMYLKLFPLPSDDHLGTFNRSEVLSIRDKFTSWGFPGNELFGPYELLNFTLVGPYTYVNSDSSGKSKNKGILVAIILSMAFITGVISATATALIMRKRATLLRMERSRKRQCSTLSIKTEDVKSFTFEELALATNDFSESAQVGQGGYGKVYKGSLPDKTIVAIKRGREGSLQGKKEFLTEIELLSRLHHRNLVSLVGYCDEEDEQMLVYEFMPNGTLQDWLSAKSGESLDFAARLRIALEAAKGILYLHTEANPPIFHRDIKASNILLDSNLTAKVADFGISRLAPQLDAEGLSPQHVSTIVKGTPGYLDPEYLMTYQLTDKSDVYSIGIVFLELLTGKQPIMQGKNIVREVKLEQHSGKMYSVVDRRMGSYPCECVERFIGLGLKCCADKPDTRPSILDVVRELENIHRMMMPETGVQESSSDSPSRCFSKSSSLNSGGDLISAANLDVAPR</sequence>
<dbReference type="Proteomes" id="UP001161247">
    <property type="component" value="Chromosome 5"/>
</dbReference>
<dbReference type="Pfam" id="PF00560">
    <property type="entry name" value="LRR_1"/>
    <property type="match status" value="5"/>
</dbReference>
<evidence type="ECO:0000256" key="15">
    <source>
        <dbReference type="ARBA" id="ARBA00023170"/>
    </source>
</evidence>
<feature type="chain" id="PRO_5043863827" description="non-specific serine/threonine protein kinase" evidence="22">
    <location>
        <begin position="29"/>
        <end position="951"/>
    </location>
</feature>
<dbReference type="InterPro" id="IPR013210">
    <property type="entry name" value="LRR_N_plant-typ"/>
</dbReference>
<keyword evidence="6" id="KW-0808">Transferase</keyword>
<feature type="binding site" evidence="19">
    <location>
        <position position="662"/>
    </location>
    <ligand>
        <name>ATP</name>
        <dbReference type="ChEBI" id="CHEBI:30616"/>
    </ligand>
</feature>
<dbReference type="SMART" id="SM00220">
    <property type="entry name" value="S_TKc"/>
    <property type="match status" value="1"/>
</dbReference>
<feature type="region of interest" description="Disordered" evidence="20">
    <location>
        <begin position="914"/>
        <end position="951"/>
    </location>
</feature>
<dbReference type="PANTHER" id="PTHR45974">
    <property type="entry name" value="RECEPTOR-LIKE PROTEIN 55"/>
    <property type="match status" value="1"/>
</dbReference>
<dbReference type="InterPro" id="IPR032675">
    <property type="entry name" value="LRR_dom_sf"/>
</dbReference>
<keyword evidence="10 19" id="KW-0547">Nucleotide-binding</keyword>
<keyword evidence="14 21" id="KW-0472">Membrane</keyword>
<evidence type="ECO:0000256" key="19">
    <source>
        <dbReference type="PROSITE-ProRule" id="PRU10141"/>
    </source>
</evidence>
<feature type="signal peptide" evidence="22">
    <location>
        <begin position="1"/>
        <end position="28"/>
    </location>
</feature>
<dbReference type="InterPro" id="IPR000719">
    <property type="entry name" value="Prot_kinase_dom"/>
</dbReference>
<evidence type="ECO:0000313" key="24">
    <source>
        <dbReference type="EMBL" id="CAI9105763.1"/>
    </source>
</evidence>
<dbReference type="PROSITE" id="PS00108">
    <property type="entry name" value="PROTEIN_KINASE_ST"/>
    <property type="match status" value="1"/>
</dbReference>
<evidence type="ECO:0000256" key="10">
    <source>
        <dbReference type="ARBA" id="ARBA00022741"/>
    </source>
</evidence>
<dbReference type="PANTHER" id="PTHR45974:SF216">
    <property type="entry name" value="PROTEIN KINASE DOMAIN-CONTAINING PROTEIN"/>
    <property type="match status" value="1"/>
</dbReference>
<dbReference type="PROSITE" id="PS00107">
    <property type="entry name" value="PROTEIN_KINASE_ATP"/>
    <property type="match status" value="1"/>
</dbReference>
<evidence type="ECO:0000256" key="6">
    <source>
        <dbReference type="ARBA" id="ARBA00022679"/>
    </source>
</evidence>
<dbReference type="Gene3D" id="3.30.200.20">
    <property type="entry name" value="Phosphorylase Kinase, domain 1"/>
    <property type="match status" value="1"/>
</dbReference>
<dbReference type="InterPro" id="IPR008271">
    <property type="entry name" value="Ser/Thr_kinase_AS"/>
</dbReference>
<dbReference type="Pfam" id="PF08263">
    <property type="entry name" value="LRRNT_2"/>
    <property type="match status" value="1"/>
</dbReference>
<dbReference type="InterPro" id="IPR017441">
    <property type="entry name" value="Protein_kinase_ATP_BS"/>
</dbReference>
<feature type="domain" description="Protein kinase" evidence="23">
    <location>
        <begin position="634"/>
        <end position="910"/>
    </location>
</feature>
<feature type="compositionally biased region" description="Polar residues" evidence="20">
    <location>
        <begin position="916"/>
        <end position="936"/>
    </location>
</feature>
<evidence type="ECO:0000256" key="21">
    <source>
        <dbReference type="SAM" id="Phobius"/>
    </source>
</evidence>
<evidence type="ECO:0000259" key="23">
    <source>
        <dbReference type="PROSITE" id="PS50011"/>
    </source>
</evidence>
<keyword evidence="7 21" id="KW-0812">Transmembrane</keyword>
<keyword evidence="9" id="KW-0677">Repeat</keyword>
<keyword evidence="15" id="KW-0675">Receptor</keyword>
<feature type="transmembrane region" description="Helical" evidence="21">
    <location>
        <begin position="568"/>
        <end position="591"/>
    </location>
</feature>
<dbReference type="Gene3D" id="1.10.510.10">
    <property type="entry name" value="Transferase(Phosphotransferase) domain 1"/>
    <property type="match status" value="1"/>
</dbReference>
<dbReference type="EC" id="2.7.11.1" evidence="3"/>
<comment type="catalytic activity">
    <reaction evidence="18">
        <text>L-seryl-[protein] + ATP = O-phospho-L-seryl-[protein] + ADP + H(+)</text>
        <dbReference type="Rhea" id="RHEA:17989"/>
        <dbReference type="Rhea" id="RHEA-COMP:9863"/>
        <dbReference type="Rhea" id="RHEA-COMP:11604"/>
        <dbReference type="ChEBI" id="CHEBI:15378"/>
        <dbReference type="ChEBI" id="CHEBI:29999"/>
        <dbReference type="ChEBI" id="CHEBI:30616"/>
        <dbReference type="ChEBI" id="CHEBI:83421"/>
        <dbReference type="ChEBI" id="CHEBI:456216"/>
        <dbReference type="EC" id="2.7.11.1"/>
    </reaction>
</comment>